<reference evidence="2" key="1">
    <citation type="journal article" date="2019" name="Int. J. Syst. Evol. Microbiol.">
        <title>The Global Catalogue of Microorganisms (GCM) 10K type strain sequencing project: providing services to taxonomists for standard genome sequencing and annotation.</title>
        <authorList>
            <consortium name="The Broad Institute Genomics Platform"/>
            <consortium name="The Broad Institute Genome Sequencing Center for Infectious Disease"/>
            <person name="Wu L."/>
            <person name="Ma J."/>
        </authorList>
    </citation>
    <scope>NUCLEOTIDE SEQUENCE [LARGE SCALE GENOMIC DNA]</scope>
    <source>
        <strain evidence="2">NBRC 106396</strain>
    </source>
</reference>
<proteinExistence type="predicted"/>
<protein>
    <submittedName>
        <fullName evidence="1">Uncharacterized protein</fullName>
    </submittedName>
</protein>
<evidence type="ECO:0000313" key="1">
    <source>
        <dbReference type="EMBL" id="MFC7372483.1"/>
    </source>
</evidence>
<name>A0ABW2NTC7_9BACL</name>
<keyword evidence="2" id="KW-1185">Reference proteome</keyword>
<sequence length="149" mass="16859">MLKNKRLVILIVFLLLSGLIGYSLINRNPPMPTVKTEGNDRVPVRQASFCWKGFFSAMCVDMAEPFMVEGREGVPVQPGETISITFNQTPLNKMETVSTWKEGDNLPKETPMDSANHFEAPREEGTYGISLNTEWNRGSVSHYFFIDVR</sequence>
<comment type="caution">
    <text evidence="1">The sequence shown here is derived from an EMBL/GenBank/DDBJ whole genome shotgun (WGS) entry which is preliminary data.</text>
</comment>
<accession>A0ABW2NTC7</accession>
<evidence type="ECO:0000313" key="2">
    <source>
        <dbReference type="Proteomes" id="UP001596549"/>
    </source>
</evidence>
<gene>
    <name evidence="1" type="ORF">ACFQPF_12460</name>
</gene>
<dbReference type="EMBL" id="JBHTCP010000042">
    <property type="protein sequence ID" value="MFC7372483.1"/>
    <property type="molecule type" value="Genomic_DNA"/>
</dbReference>
<dbReference type="RefSeq" id="WP_379750065.1">
    <property type="nucleotide sequence ID" value="NZ_JBHTCP010000042.1"/>
</dbReference>
<dbReference type="Proteomes" id="UP001596549">
    <property type="component" value="Unassembled WGS sequence"/>
</dbReference>
<organism evidence="1 2">
    <name type="scientific">Fictibacillus iocasae</name>
    <dbReference type="NCBI Taxonomy" id="2715437"/>
    <lineage>
        <taxon>Bacteria</taxon>
        <taxon>Bacillati</taxon>
        <taxon>Bacillota</taxon>
        <taxon>Bacilli</taxon>
        <taxon>Bacillales</taxon>
        <taxon>Fictibacillaceae</taxon>
        <taxon>Fictibacillus</taxon>
    </lineage>
</organism>